<feature type="domain" description="Acyl-CoA thioesterase-like C-terminal" evidence="4">
    <location>
        <begin position="219"/>
        <end position="318"/>
    </location>
</feature>
<dbReference type="GO" id="GO:0009062">
    <property type="term" value="P:fatty acid catabolic process"/>
    <property type="evidence" value="ECO:0007669"/>
    <property type="project" value="TreeGrafter"/>
</dbReference>
<gene>
    <name evidence="5" type="ORF">WHR41_00992</name>
</gene>
<comment type="similarity">
    <text evidence="1">Belongs to the C/M/P thioester hydrolase family.</text>
</comment>
<name>A0AB34KY58_9PEZI</name>
<dbReference type="InterPro" id="IPR003703">
    <property type="entry name" value="Acyl_CoA_thio"/>
</dbReference>
<dbReference type="Gene3D" id="2.40.160.210">
    <property type="entry name" value="Acyl-CoA thioesterase, double hotdog domain"/>
    <property type="match status" value="1"/>
</dbReference>
<sequence>MASRAAGNTYRPFVELMNLETINKNTFRSTAQPFCPGGDHPRSIGRAYGGHVYAQAAWAAAQTVPEGFVLHNATGWFLLAGLLTVPFVYKVHSIRDGRSYCTRIVNVTQAKGKGICFTCTCSFKKDEASPVEVQESVDLWEKYACVLKDKKPEDFNEAPGMDVPFYWELLRNGHPNDKFPGLKTTKVDMKPYNEPRRALDRRQLIFYKTIGDAPLSLNLQMCAHLYASDRNSLYIAANHLGIGDSWTQMGSLAHTVVFHAPLEEFQFRQQVPSSNPQGEWFCMEDRTDRASAGRSTFHSQVWSPKGTHIMTIMQDGMVRVGKSQSIKKETKL</sequence>
<dbReference type="CDD" id="cd03444">
    <property type="entry name" value="Thioesterase_II_repeat1"/>
    <property type="match status" value="1"/>
</dbReference>
<feature type="domain" description="Acyl-CoA thioesterase-like N-terminal HotDog" evidence="3">
    <location>
        <begin position="43"/>
        <end position="123"/>
    </location>
</feature>
<comment type="caution">
    <text evidence="5">The sequence shown here is derived from an EMBL/GenBank/DDBJ whole genome shotgun (WGS) entry which is preliminary data.</text>
</comment>
<dbReference type="Pfam" id="PF13622">
    <property type="entry name" value="4HBT_3"/>
    <property type="match status" value="1"/>
</dbReference>
<dbReference type="GO" id="GO:0006637">
    <property type="term" value="P:acyl-CoA metabolic process"/>
    <property type="evidence" value="ECO:0007669"/>
    <property type="project" value="InterPro"/>
</dbReference>
<dbReference type="GO" id="GO:0047617">
    <property type="term" value="F:fatty acyl-CoA hydrolase activity"/>
    <property type="evidence" value="ECO:0007669"/>
    <property type="project" value="InterPro"/>
</dbReference>
<proteinExistence type="inferred from homology"/>
<evidence type="ECO:0000259" key="4">
    <source>
        <dbReference type="Pfam" id="PF20789"/>
    </source>
</evidence>
<keyword evidence="6" id="KW-1185">Reference proteome</keyword>
<evidence type="ECO:0000313" key="5">
    <source>
        <dbReference type="EMBL" id="KAL1589928.1"/>
    </source>
</evidence>
<dbReference type="Proteomes" id="UP000803884">
    <property type="component" value="Unassembled WGS sequence"/>
</dbReference>
<dbReference type="EMBL" id="JAAQHG020000003">
    <property type="protein sequence ID" value="KAL1589928.1"/>
    <property type="molecule type" value="Genomic_DNA"/>
</dbReference>
<dbReference type="GeneID" id="96002436"/>
<organism evidence="5 6">
    <name type="scientific">Cladosporium halotolerans</name>
    <dbReference type="NCBI Taxonomy" id="1052096"/>
    <lineage>
        <taxon>Eukaryota</taxon>
        <taxon>Fungi</taxon>
        <taxon>Dikarya</taxon>
        <taxon>Ascomycota</taxon>
        <taxon>Pezizomycotina</taxon>
        <taxon>Dothideomycetes</taxon>
        <taxon>Dothideomycetidae</taxon>
        <taxon>Cladosporiales</taxon>
        <taxon>Cladosporiaceae</taxon>
        <taxon>Cladosporium</taxon>
    </lineage>
</organism>
<dbReference type="InterPro" id="IPR029069">
    <property type="entry name" value="HotDog_dom_sf"/>
</dbReference>
<evidence type="ECO:0000256" key="2">
    <source>
        <dbReference type="ARBA" id="ARBA00022801"/>
    </source>
</evidence>
<evidence type="ECO:0000313" key="6">
    <source>
        <dbReference type="Proteomes" id="UP000803884"/>
    </source>
</evidence>
<dbReference type="SUPFAM" id="SSF54637">
    <property type="entry name" value="Thioesterase/thiol ester dehydrase-isomerase"/>
    <property type="match status" value="2"/>
</dbReference>
<protein>
    <submittedName>
        <fullName evidence="5">Uncharacterized protein</fullName>
    </submittedName>
</protein>
<dbReference type="RefSeq" id="XP_069233033.1">
    <property type="nucleotide sequence ID" value="XM_069369598.1"/>
</dbReference>
<accession>A0AB34KY58</accession>
<reference evidence="5 6" key="1">
    <citation type="journal article" date="2020" name="Microbiol. Resour. Announc.">
        <title>Draft Genome Sequence of a Cladosporium Species Isolated from the Mesophotic Ascidian Didemnum maculosum.</title>
        <authorList>
            <person name="Gioti A."/>
            <person name="Siaperas R."/>
            <person name="Nikolaivits E."/>
            <person name="Le Goff G."/>
            <person name="Ouazzani J."/>
            <person name="Kotoulas G."/>
            <person name="Topakas E."/>
        </authorList>
    </citation>
    <scope>NUCLEOTIDE SEQUENCE [LARGE SCALE GENOMIC DNA]</scope>
    <source>
        <strain evidence="5 6">TM138-S3</strain>
    </source>
</reference>
<dbReference type="Pfam" id="PF20789">
    <property type="entry name" value="4HBT_3C"/>
    <property type="match status" value="1"/>
</dbReference>
<dbReference type="AlphaFoldDB" id="A0AB34KY58"/>
<dbReference type="CDD" id="cd03445">
    <property type="entry name" value="Thioesterase_II_repeat2"/>
    <property type="match status" value="1"/>
</dbReference>
<dbReference type="InterPro" id="IPR049450">
    <property type="entry name" value="ACOT8-like_C"/>
</dbReference>
<dbReference type="PANTHER" id="PTHR11066">
    <property type="entry name" value="ACYL-COA THIOESTERASE"/>
    <property type="match status" value="1"/>
</dbReference>
<evidence type="ECO:0000259" key="3">
    <source>
        <dbReference type="Pfam" id="PF13622"/>
    </source>
</evidence>
<dbReference type="InterPro" id="IPR042171">
    <property type="entry name" value="Acyl-CoA_hotdog"/>
</dbReference>
<dbReference type="InterPro" id="IPR049449">
    <property type="entry name" value="TesB_ACOT8-like_N"/>
</dbReference>
<dbReference type="PANTHER" id="PTHR11066:SF64">
    <property type="entry name" value="ACYL-COA THIOESTERASE (AFU_ORTHOLOGUE AFUA_1G12060)"/>
    <property type="match status" value="1"/>
</dbReference>
<keyword evidence="2" id="KW-0378">Hydrolase</keyword>
<evidence type="ECO:0000256" key="1">
    <source>
        <dbReference type="ARBA" id="ARBA00006538"/>
    </source>
</evidence>
<dbReference type="GO" id="GO:0005782">
    <property type="term" value="C:peroxisomal matrix"/>
    <property type="evidence" value="ECO:0007669"/>
    <property type="project" value="UniProtKB-SubCell"/>
</dbReference>